<evidence type="ECO:0000256" key="2">
    <source>
        <dbReference type="ARBA" id="ARBA00004606"/>
    </source>
</evidence>
<keyword evidence="4 13" id="KW-0349">Heme</keyword>
<dbReference type="InterPro" id="IPR001128">
    <property type="entry name" value="Cyt_P450"/>
</dbReference>
<keyword evidence="9 14" id="KW-0560">Oxidoreductase</keyword>
<accession>A0ABD1G1P9</accession>
<comment type="similarity">
    <text evidence="3 14">Belongs to the cytochrome P450 family.</text>
</comment>
<dbReference type="InterPro" id="IPR002401">
    <property type="entry name" value="Cyt_P450_E_grp-I"/>
</dbReference>
<dbReference type="InterPro" id="IPR017972">
    <property type="entry name" value="Cyt_P450_CS"/>
</dbReference>
<dbReference type="InterPro" id="IPR036396">
    <property type="entry name" value="Cyt_P450_sf"/>
</dbReference>
<comment type="cofactor">
    <cofactor evidence="1 13">
        <name>heme</name>
        <dbReference type="ChEBI" id="CHEBI:30413"/>
    </cofactor>
</comment>
<dbReference type="GO" id="GO:0016020">
    <property type="term" value="C:membrane"/>
    <property type="evidence" value="ECO:0007669"/>
    <property type="project" value="UniProtKB-SubCell"/>
</dbReference>
<dbReference type="SUPFAM" id="SSF48264">
    <property type="entry name" value="Cytochrome P450"/>
    <property type="match status" value="1"/>
</dbReference>
<keyword evidence="7" id="KW-0735">Signal-anchor</keyword>
<dbReference type="PRINTS" id="PR00463">
    <property type="entry name" value="EP450I"/>
</dbReference>
<organism evidence="15 16">
    <name type="scientific">Salvia divinorum</name>
    <name type="common">Maria pastora</name>
    <name type="synonym">Diviner's sage</name>
    <dbReference type="NCBI Taxonomy" id="28513"/>
    <lineage>
        <taxon>Eukaryota</taxon>
        <taxon>Viridiplantae</taxon>
        <taxon>Streptophyta</taxon>
        <taxon>Embryophyta</taxon>
        <taxon>Tracheophyta</taxon>
        <taxon>Spermatophyta</taxon>
        <taxon>Magnoliopsida</taxon>
        <taxon>eudicotyledons</taxon>
        <taxon>Gunneridae</taxon>
        <taxon>Pentapetalae</taxon>
        <taxon>asterids</taxon>
        <taxon>lamiids</taxon>
        <taxon>Lamiales</taxon>
        <taxon>Lamiaceae</taxon>
        <taxon>Nepetoideae</taxon>
        <taxon>Mentheae</taxon>
        <taxon>Salviinae</taxon>
        <taxon>Salvia</taxon>
        <taxon>Salvia subgen. Calosphace</taxon>
    </lineage>
</organism>
<keyword evidence="8" id="KW-1133">Transmembrane helix</keyword>
<reference evidence="15 16" key="1">
    <citation type="submission" date="2024-06" db="EMBL/GenBank/DDBJ databases">
        <title>A chromosome level genome sequence of Diviner's sage (Salvia divinorum).</title>
        <authorList>
            <person name="Ford S.A."/>
            <person name="Ro D.-K."/>
            <person name="Ness R.W."/>
            <person name="Phillips M.A."/>
        </authorList>
    </citation>
    <scope>NUCLEOTIDE SEQUENCE [LARGE SCALE GENOMIC DNA]</scope>
    <source>
        <strain evidence="15">SAF-2024a</strain>
        <tissue evidence="15">Leaf</tissue>
    </source>
</reference>
<proteinExistence type="inferred from homology"/>
<dbReference type="Proteomes" id="UP001567538">
    <property type="component" value="Unassembled WGS sequence"/>
</dbReference>
<evidence type="ECO:0000256" key="10">
    <source>
        <dbReference type="ARBA" id="ARBA00023004"/>
    </source>
</evidence>
<evidence type="ECO:0000256" key="14">
    <source>
        <dbReference type="RuleBase" id="RU000461"/>
    </source>
</evidence>
<dbReference type="PROSITE" id="PS00086">
    <property type="entry name" value="CYTOCHROME_P450"/>
    <property type="match status" value="1"/>
</dbReference>
<evidence type="ECO:0000256" key="7">
    <source>
        <dbReference type="ARBA" id="ARBA00022968"/>
    </source>
</evidence>
<keyword evidence="11 14" id="KW-0503">Monooxygenase</keyword>
<evidence type="ECO:0000256" key="9">
    <source>
        <dbReference type="ARBA" id="ARBA00023002"/>
    </source>
</evidence>
<dbReference type="PANTHER" id="PTHR47953:SF19">
    <property type="entry name" value="OS06G0641600 PROTEIN"/>
    <property type="match status" value="1"/>
</dbReference>
<keyword evidence="6 13" id="KW-0479">Metal-binding</keyword>
<dbReference type="Gene3D" id="1.10.630.10">
    <property type="entry name" value="Cytochrome P450"/>
    <property type="match status" value="3"/>
</dbReference>
<evidence type="ECO:0000256" key="4">
    <source>
        <dbReference type="ARBA" id="ARBA00022617"/>
    </source>
</evidence>
<dbReference type="InterPro" id="IPR052306">
    <property type="entry name" value="CYP450_71D"/>
</dbReference>
<dbReference type="GO" id="GO:0016114">
    <property type="term" value="P:terpenoid biosynthetic process"/>
    <property type="evidence" value="ECO:0007669"/>
    <property type="project" value="UniProtKB-ARBA"/>
</dbReference>
<dbReference type="Pfam" id="PF00067">
    <property type="entry name" value="p450"/>
    <property type="match status" value="3"/>
</dbReference>
<protein>
    <submittedName>
        <fullName evidence="15">Salviol synthase-like</fullName>
    </submittedName>
</protein>
<comment type="subcellular location">
    <subcellularLocation>
        <location evidence="2">Membrane</location>
        <topology evidence="2">Single-pass type II membrane protein</topology>
    </subcellularLocation>
</comment>
<sequence>MPLGKLVNMQFGNGTATDLMVPETLFYNLVDIVFSPYGEHWRQLRRICMQGLLSTRPVRSFRRIREEENLNLCKGIASCGGSLADLSERIYLSTYDVVARAAVKAKTEEREMMISVVMKSLKLGSGFMLADLYPSVKLLPLITGARFKIRRMRRKLDKVLDGTLTTDLVKALLVDMFVAGTNTSTTIVEWAMSEMIRNPSKLNKAQEEVRKVFDEQGYIDEDKCEINGYEIPAGTRVVVQGWVLGRDPEYWNDTEKFIPERFEESSHDFQGSNLEYMPFGAGRRICPGMLFGLENVEIPLAMLLYHFDWKC</sequence>
<keyword evidence="10 13" id="KW-0408">Iron</keyword>
<evidence type="ECO:0000256" key="5">
    <source>
        <dbReference type="ARBA" id="ARBA00022692"/>
    </source>
</evidence>
<evidence type="ECO:0000313" key="16">
    <source>
        <dbReference type="Proteomes" id="UP001567538"/>
    </source>
</evidence>
<dbReference type="PANTHER" id="PTHR47953">
    <property type="entry name" value="OS08G0105600 PROTEIN"/>
    <property type="match status" value="1"/>
</dbReference>
<evidence type="ECO:0000256" key="11">
    <source>
        <dbReference type="ARBA" id="ARBA00023033"/>
    </source>
</evidence>
<dbReference type="GO" id="GO:0016712">
    <property type="term" value="F:oxidoreductase activity, acting on paired donors, with incorporation or reduction of molecular oxygen, reduced flavin or flavoprotein as one donor, and incorporation of one atom of oxygen"/>
    <property type="evidence" value="ECO:0007669"/>
    <property type="project" value="UniProtKB-ARBA"/>
</dbReference>
<dbReference type="GO" id="GO:0046872">
    <property type="term" value="F:metal ion binding"/>
    <property type="evidence" value="ECO:0007669"/>
    <property type="project" value="UniProtKB-KW"/>
</dbReference>
<dbReference type="AlphaFoldDB" id="A0ABD1G1P9"/>
<keyword evidence="12" id="KW-0472">Membrane</keyword>
<evidence type="ECO:0000313" key="15">
    <source>
        <dbReference type="EMBL" id="KAL1538027.1"/>
    </source>
</evidence>
<comment type="caution">
    <text evidence="15">The sequence shown here is derived from an EMBL/GenBank/DDBJ whole genome shotgun (WGS) entry which is preliminary data.</text>
</comment>
<evidence type="ECO:0000256" key="1">
    <source>
        <dbReference type="ARBA" id="ARBA00001971"/>
    </source>
</evidence>
<evidence type="ECO:0000256" key="6">
    <source>
        <dbReference type="ARBA" id="ARBA00022723"/>
    </source>
</evidence>
<gene>
    <name evidence="15" type="ORF">AAHA92_26814</name>
</gene>
<feature type="binding site" description="axial binding residue" evidence="13">
    <location>
        <position position="286"/>
    </location>
    <ligand>
        <name>heme</name>
        <dbReference type="ChEBI" id="CHEBI:30413"/>
    </ligand>
    <ligandPart>
        <name>Fe</name>
        <dbReference type="ChEBI" id="CHEBI:18248"/>
    </ligandPart>
</feature>
<keyword evidence="5" id="KW-0812">Transmembrane</keyword>
<name>A0ABD1G1P9_SALDI</name>
<evidence type="ECO:0000256" key="3">
    <source>
        <dbReference type="ARBA" id="ARBA00010617"/>
    </source>
</evidence>
<evidence type="ECO:0000256" key="12">
    <source>
        <dbReference type="ARBA" id="ARBA00023136"/>
    </source>
</evidence>
<evidence type="ECO:0000256" key="13">
    <source>
        <dbReference type="PIRSR" id="PIRSR602401-1"/>
    </source>
</evidence>
<dbReference type="EMBL" id="JBEAFC010000010">
    <property type="protein sequence ID" value="KAL1538027.1"/>
    <property type="molecule type" value="Genomic_DNA"/>
</dbReference>
<evidence type="ECO:0000256" key="8">
    <source>
        <dbReference type="ARBA" id="ARBA00022989"/>
    </source>
</evidence>
<keyword evidence="16" id="KW-1185">Reference proteome</keyword>